<dbReference type="EMBL" id="WBVX01000029">
    <property type="protein sequence ID" value="KAB2680056.1"/>
    <property type="molecule type" value="Genomic_DNA"/>
</dbReference>
<dbReference type="RefSeq" id="WP_151652962.1">
    <property type="nucleotide sequence ID" value="NZ_WBVX01000029.1"/>
</dbReference>
<reference evidence="1 2" key="1">
    <citation type="submission" date="2019-09" db="EMBL/GenBank/DDBJ databases">
        <title>Taxonomic organization of the family Brucellaceae based on a phylogenomic approach.</title>
        <authorList>
            <person name="Leclercq S."/>
            <person name="Cloeckaert A."/>
            <person name="Zygmunt M.S."/>
        </authorList>
    </citation>
    <scope>NUCLEOTIDE SEQUENCE [LARGE SCALE GENOMIC DNA]</scope>
    <source>
        <strain evidence="1 2">WS1830</strain>
    </source>
</reference>
<comment type="caution">
    <text evidence="1">The sequence shown here is derived from an EMBL/GenBank/DDBJ whole genome shotgun (WGS) entry which is preliminary data.</text>
</comment>
<name>A0A6L3Y8N7_9HYPH</name>
<accession>A0A6L3Y8N7</accession>
<gene>
    <name evidence="1" type="ORF">F9L08_21905</name>
</gene>
<dbReference type="AlphaFoldDB" id="A0A6L3Y8N7"/>
<evidence type="ECO:0000313" key="2">
    <source>
        <dbReference type="Proteomes" id="UP000481643"/>
    </source>
</evidence>
<proteinExistence type="predicted"/>
<protein>
    <submittedName>
        <fullName evidence="1">Uncharacterized protein</fullName>
    </submittedName>
</protein>
<evidence type="ECO:0000313" key="1">
    <source>
        <dbReference type="EMBL" id="KAB2680056.1"/>
    </source>
</evidence>
<organism evidence="1 2">
    <name type="scientific">Brucella tritici</name>
    <dbReference type="NCBI Taxonomy" id="94626"/>
    <lineage>
        <taxon>Bacteria</taxon>
        <taxon>Pseudomonadati</taxon>
        <taxon>Pseudomonadota</taxon>
        <taxon>Alphaproteobacteria</taxon>
        <taxon>Hyphomicrobiales</taxon>
        <taxon>Brucellaceae</taxon>
        <taxon>Brucella/Ochrobactrum group</taxon>
        <taxon>Brucella</taxon>
    </lineage>
</organism>
<dbReference type="Proteomes" id="UP000481643">
    <property type="component" value="Unassembled WGS sequence"/>
</dbReference>
<sequence>MSDLFKHKFRIAYSRSYLNDVSFMLKGNNLRVAFTSNINGARGLQTAYVTINDVLAEKVKAYIAD</sequence>